<evidence type="ECO:0000256" key="1">
    <source>
        <dbReference type="SAM" id="Phobius"/>
    </source>
</evidence>
<gene>
    <name evidence="2" type="ORF">IEC33019_1145</name>
</gene>
<feature type="transmembrane region" description="Helical" evidence="1">
    <location>
        <begin position="83"/>
        <end position="99"/>
    </location>
</feature>
<feature type="transmembrane region" description="Helical" evidence="1">
    <location>
        <begin position="57"/>
        <end position="76"/>
    </location>
</feature>
<feature type="transmembrane region" description="Helical" evidence="1">
    <location>
        <begin position="105"/>
        <end position="127"/>
    </location>
</feature>
<protein>
    <recommendedName>
        <fullName evidence="3">DUF2955 domain-containing protein</fullName>
    </recommendedName>
</protein>
<organism evidence="2">
    <name type="scientific">Pseudomonas putida</name>
    <name type="common">Arthrobacter siderocapsulatus</name>
    <dbReference type="NCBI Taxonomy" id="303"/>
    <lineage>
        <taxon>Bacteria</taxon>
        <taxon>Pseudomonadati</taxon>
        <taxon>Pseudomonadota</taxon>
        <taxon>Gammaproteobacteria</taxon>
        <taxon>Pseudomonadales</taxon>
        <taxon>Pseudomonadaceae</taxon>
        <taxon>Pseudomonas</taxon>
    </lineage>
</organism>
<feature type="transmembrane region" description="Helical" evidence="1">
    <location>
        <begin position="276"/>
        <end position="295"/>
    </location>
</feature>
<dbReference type="InterPro" id="IPR022604">
    <property type="entry name" value="DUF2955"/>
</dbReference>
<keyword evidence="1" id="KW-0812">Transmembrane</keyword>
<dbReference type="Pfam" id="PF11168">
    <property type="entry name" value="DUF2955"/>
    <property type="match status" value="1"/>
</dbReference>
<feature type="transmembrane region" description="Helical" evidence="1">
    <location>
        <begin position="134"/>
        <end position="153"/>
    </location>
</feature>
<dbReference type="AlphaFoldDB" id="A0A1B2F3C8"/>
<evidence type="ECO:0000313" key="2">
    <source>
        <dbReference type="EMBL" id="ANY86714.1"/>
    </source>
</evidence>
<feature type="transmembrane region" description="Helical" evidence="1">
    <location>
        <begin position="224"/>
        <end position="242"/>
    </location>
</feature>
<feature type="transmembrane region" description="Helical" evidence="1">
    <location>
        <begin position="248"/>
        <end position="264"/>
    </location>
</feature>
<feature type="transmembrane region" description="Helical" evidence="1">
    <location>
        <begin position="307"/>
        <end position="328"/>
    </location>
</feature>
<proteinExistence type="predicted"/>
<keyword evidence="1" id="KW-0472">Membrane</keyword>
<reference evidence="2" key="1">
    <citation type="submission" date="2016-07" db="EMBL/GenBank/DDBJ databases">
        <title>New class B carbapenemase carried by novel plasmid in Pseudomonas putida enviromental strain in eastern Amazonia.</title>
        <authorList>
            <person name="Souza C.O."/>
            <person name="Lima K.V."/>
            <person name="Brasiliense D.M."/>
            <person name="Perez-Chaparro P.J."/>
            <person name="Mamizuka E.M."/>
            <person name="Lima M.O."/>
            <person name="Lima L.N."/>
            <person name="McCulloch J.A."/>
        </authorList>
    </citation>
    <scope>NUCLEOTIDE SEQUENCE [LARGE SCALE GENOMIC DNA]</scope>
    <source>
        <strain evidence="2">IEC33019</strain>
    </source>
</reference>
<evidence type="ECO:0008006" key="3">
    <source>
        <dbReference type="Google" id="ProtNLM"/>
    </source>
</evidence>
<accession>A0A1B2F3C8</accession>
<dbReference type="EMBL" id="CP016634">
    <property type="protein sequence ID" value="ANY86714.1"/>
    <property type="molecule type" value="Genomic_DNA"/>
</dbReference>
<dbReference type="RefSeq" id="WP_070093107.1">
    <property type="nucleotide sequence ID" value="NZ_CP016634.1"/>
</dbReference>
<sequence>MPIELRRLRALRLAWGTALCLAASFGLGMPVPILAPVFAVLLLAMRSQALGLRAAPVLALLVLLSCGSGLLLIPLLRHAPVSGVLLVGVGLFAVFRYALRGGNGLLANLLVVGLTMIAAAGTSDFTLALSVVEALAKGMLLAVVGCAVVHVLFPEPADAASAQAKAPESPEAVNWIALRATLIVMPAFLLALIAPDRFMPLIMKAVSLGQQADQTDARQAARELIGSTLLAGVLAILLWSALSLFVHLWMFFLWGLLFALWQARRLYAVVASRHGPAFWVSCLTTMLILLGQSVQDSVAGQDVYRAFAVRMALFLAVSLYASAMLVWIDGRRARRGKSQVQRYP</sequence>
<feature type="transmembrane region" description="Helical" evidence="1">
    <location>
        <begin position="12"/>
        <end position="45"/>
    </location>
</feature>
<keyword evidence="1" id="KW-1133">Transmembrane helix</keyword>
<feature type="transmembrane region" description="Helical" evidence="1">
    <location>
        <begin position="173"/>
        <end position="194"/>
    </location>
</feature>
<name>A0A1B2F3C8_PSEPU</name>